<protein>
    <submittedName>
        <fullName evidence="2">Transposase</fullName>
    </submittedName>
</protein>
<reference evidence="2" key="2">
    <citation type="journal article" date="2014" name="ISME J.">
        <title>Microbial stratification in low pH oxic and suboxic macroscopic growths along an acid mine drainage.</title>
        <authorList>
            <person name="Mendez-Garcia C."/>
            <person name="Mesa V."/>
            <person name="Sprenger R.R."/>
            <person name="Richter M."/>
            <person name="Diez M.S."/>
            <person name="Solano J."/>
            <person name="Bargiela R."/>
            <person name="Golyshina O.V."/>
            <person name="Manteca A."/>
            <person name="Ramos J.L."/>
            <person name="Gallego J.R."/>
            <person name="Llorente I."/>
            <person name="Martins Dos Santos V.A."/>
            <person name="Jensen O.N."/>
            <person name="Pelaez A.I."/>
            <person name="Sanchez J."/>
            <person name="Ferrer M."/>
        </authorList>
    </citation>
    <scope>NUCLEOTIDE SEQUENCE</scope>
</reference>
<feature type="non-terminal residue" evidence="2">
    <location>
        <position position="98"/>
    </location>
</feature>
<accession>T1D8G7</accession>
<evidence type="ECO:0000313" key="1">
    <source>
        <dbReference type="EMBL" id="EQD56609.1"/>
    </source>
</evidence>
<sequence>MSLGRVQVARWRERYAQHRLAGIERDRPRGAPPPKVDVARLVELTTQSKPAAATHWSTRTMAAEMGISAANVSHHWRANGLKPHLVRGFKISRDPQFV</sequence>
<dbReference type="AlphaFoldDB" id="T1D8G7"/>
<dbReference type="Pfam" id="PF13565">
    <property type="entry name" value="HTH_32"/>
    <property type="match status" value="1"/>
</dbReference>
<dbReference type="EMBL" id="AUZZ01003557">
    <property type="protein sequence ID" value="EQD56609.1"/>
    <property type="molecule type" value="Genomic_DNA"/>
</dbReference>
<proteinExistence type="predicted"/>
<gene>
    <name evidence="2" type="ORF">B1B_00675</name>
    <name evidence="1" type="ORF">B2A_05165</name>
</gene>
<comment type="caution">
    <text evidence="2">The sequence shown here is derived from an EMBL/GenBank/DDBJ whole genome shotgun (WGS) entry which is preliminary data.</text>
</comment>
<organism evidence="2">
    <name type="scientific">mine drainage metagenome</name>
    <dbReference type="NCBI Taxonomy" id="410659"/>
    <lineage>
        <taxon>unclassified sequences</taxon>
        <taxon>metagenomes</taxon>
        <taxon>ecological metagenomes</taxon>
    </lineage>
</organism>
<evidence type="ECO:0000313" key="2">
    <source>
        <dbReference type="EMBL" id="EQD78530.1"/>
    </source>
</evidence>
<name>T1D8G7_9ZZZZ</name>
<reference evidence="2" key="1">
    <citation type="submission" date="2013-08" db="EMBL/GenBank/DDBJ databases">
        <authorList>
            <person name="Mendez C."/>
            <person name="Richter M."/>
            <person name="Ferrer M."/>
            <person name="Sanchez J."/>
        </authorList>
    </citation>
    <scope>NUCLEOTIDE SEQUENCE</scope>
</reference>
<dbReference type="EMBL" id="AUZY01000502">
    <property type="protein sequence ID" value="EQD78530.1"/>
    <property type="molecule type" value="Genomic_DNA"/>
</dbReference>